<dbReference type="InterPro" id="IPR002505">
    <property type="entry name" value="PTA_PTB"/>
</dbReference>
<name>A0A369YZZ8_HAEPA</name>
<dbReference type="EC" id="2.3.1.8" evidence="2"/>
<evidence type="ECO:0000313" key="9">
    <source>
        <dbReference type="Proteomes" id="UP000253910"/>
    </source>
</evidence>
<comment type="caution">
    <text evidence="8">The sequence shown here is derived from an EMBL/GenBank/DDBJ whole genome shotgun (WGS) entry which is preliminary data.</text>
</comment>
<dbReference type="Pfam" id="PF13500">
    <property type="entry name" value="AAA_26"/>
    <property type="match status" value="1"/>
</dbReference>
<dbReference type="InterPro" id="IPR004614">
    <property type="entry name" value="P_AcTrfase"/>
</dbReference>
<keyword evidence="5 8" id="KW-0012">Acyltransferase</keyword>
<evidence type="ECO:0000256" key="5">
    <source>
        <dbReference type="ARBA" id="ARBA00023315"/>
    </source>
</evidence>
<reference evidence="8 9" key="1">
    <citation type="submission" date="2018-05" db="EMBL/GenBank/DDBJ databases">
        <title>Draft Genome Sequences for a Diverse set of 7 Haemophilus Species.</title>
        <authorList>
            <person name="Nichols M."/>
            <person name="Topaz N."/>
            <person name="Wang X."/>
            <person name="Wang X."/>
            <person name="Boxrud D."/>
        </authorList>
    </citation>
    <scope>NUCLEOTIDE SEQUENCE [LARGE SCALE GENOMIC DNA]</scope>
    <source>
        <strain evidence="8 9">C2008001710</strain>
    </source>
</reference>
<proteinExistence type="predicted"/>
<keyword evidence="4 8" id="KW-0808">Transferase</keyword>
<dbReference type="InterPro" id="IPR042113">
    <property type="entry name" value="P_AcTrfase_dom1"/>
</dbReference>
<dbReference type="EMBL" id="QEPW01000022">
    <property type="protein sequence ID" value="RDE89340.1"/>
    <property type="molecule type" value="Genomic_DNA"/>
</dbReference>
<dbReference type="SUPFAM" id="SSF53659">
    <property type="entry name" value="Isocitrate/Isopropylmalate dehydrogenase-like"/>
    <property type="match status" value="1"/>
</dbReference>
<sequence>MTKAVILIPTSTEANLAAALDAAKTTGAVVFNAVEDVKAAQALIANNQKDVLLEKIVADFQALNANLVVVKGVQPSAQVPFANSLNFAIAQTLDAQIILVANNEEGTLVEAVASEFGGVNNSEILGVFGAQAGKIKTLDAQTLANAISTPLAREARISPAAFRFKLTDLARKAGKTIVLPEGDEPRTVKAAAICAERGIAKSVLLADPESVKKVAAEQGVTLGADVTIINPADVRENYVARLVELRKSKGLTEEQARAQLEDTVVLGTMMLEAGEVDGLVSGAVHTTANTIRPPMQIIKTAPGSSIISSVFFMLLPDQVLVYGDCAVNPEPTAEQLAEIAIQSAESAKAFGLNPKVAMLSYSTGTSGSGQSVEKVKDATRIAQEKRPDLLIDGPLQYDAAVMKDVAASKAPNSKVAGQANVFVFPDINAGNIGYKAVQRSADLVAVGPMLQGMRKPVNDLSRGALVDDIIYTIALTAIQATQA</sequence>
<dbReference type="PANTHER" id="PTHR43356">
    <property type="entry name" value="PHOSPHATE ACETYLTRANSFERASE"/>
    <property type="match status" value="1"/>
</dbReference>
<gene>
    <name evidence="8" type="ORF">DPV87_09640</name>
</gene>
<dbReference type="InterPro" id="IPR050500">
    <property type="entry name" value="Phos_Acetyltrans/Butyryltrans"/>
</dbReference>
<dbReference type="FunFam" id="3.40.50.10750:FF:000001">
    <property type="entry name" value="Phosphate acetyltransferase"/>
    <property type="match status" value="1"/>
</dbReference>
<dbReference type="NCBIfam" id="TIGR00651">
    <property type="entry name" value="pta"/>
    <property type="match status" value="1"/>
</dbReference>
<dbReference type="AlphaFoldDB" id="A0A369YZZ8"/>
<dbReference type="NCBIfam" id="NF007233">
    <property type="entry name" value="PRK09653.1"/>
    <property type="match status" value="1"/>
</dbReference>
<protein>
    <recommendedName>
        <fullName evidence="3">Phosphate acetyltransferase</fullName>
        <ecNumber evidence="2">2.3.1.8</ecNumber>
    </recommendedName>
    <alternativeName>
        <fullName evidence="6">Phosphotransacetylase</fullName>
    </alternativeName>
</protein>
<dbReference type="Proteomes" id="UP000253910">
    <property type="component" value="Unassembled WGS sequence"/>
</dbReference>
<feature type="domain" description="Phosphate acetyl/butaryl transferase" evidence="7">
    <location>
        <begin position="165"/>
        <end position="477"/>
    </location>
</feature>
<dbReference type="Gene3D" id="3.40.50.10950">
    <property type="match status" value="1"/>
</dbReference>
<evidence type="ECO:0000259" key="7">
    <source>
        <dbReference type="Pfam" id="PF01515"/>
    </source>
</evidence>
<dbReference type="PANTHER" id="PTHR43356:SF3">
    <property type="entry name" value="PHOSPHATE ACETYLTRANSFERASE"/>
    <property type="match status" value="1"/>
</dbReference>
<evidence type="ECO:0000256" key="6">
    <source>
        <dbReference type="ARBA" id="ARBA00031108"/>
    </source>
</evidence>
<dbReference type="Pfam" id="PF01515">
    <property type="entry name" value="PTA_PTB"/>
    <property type="match status" value="1"/>
</dbReference>
<dbReference type="Gene3D" id="3.40.50.10750">
    <property type="entry name" value="Isocitrate/Isopropylmalate dehydrogenase-like"/>
    <property type="match status" value="1"/>
</dbReference>
<dbReference type="NCBIfam" id="NF004167">
    <property type="entry name" value="PRK05632.1"/>
    <property type="match status" value="1"/>
</dbReference>
<evidence type="ECO:0000256" key="2">
    <source>
        <dbReference type="ARBA" id="ARBA00012707"/>
    </source>
</evidence>
<accession>A0A369YZZ8</accession>
<dbReference type="InterPro" id="IPR042112">
    <property type="entry name" value="P_AcTrfase_dom2"/>
</dbReference>
<organism evidence="8 9">
    <name type="scientific">Haemophilus parainfluenzae</name>
    <dbReference type="NCBI Taxonomy" id="729"/>
    <lineage>
        <taxon>Bacteria</taxon>
        <taxon>Pseudomonadati</taxon>
        <taxon>Pseudomonadota</taxon>
        <taxon>Gammaproteobacteria</taxon>
        <taxon>Pasteurellales</taxon>
        <taxon>Pasteurellaceae</taxon>
        <taxon>Haemophilus</taxon>
    </lineage>
</organism>
<evidence type="ECO:0000313" key="8">
    <source>
        <dbReference type="EMBL" id="RDE89340.1"/>
    </source>
</evidence>
<evidence type="ECO:0000256" key="1">
    <source>
        <dbReference type="ARBA" id="ARBA00004989"/>
    </source>
</evidence>
<comment type="pathway">
    <text evidence="1">Metabolic intermediate biosynthesis; acetyl-CoA biosynthesis; acetyl-CoA from acetate: step 2/2.</text>
</comment>
<dbReference type="GO" id="GO:0008959">
    <property type="term" value="F:phosphate acetyltransferase activity"/>
    <property type="evidence" value="ECO:0007669"/>
    <property type="project" value="UniProtKB-EC"/>
</dbReference>
<evidence type="ECO:0000256" key="3">
    <source>
        <dbReference type="ARBA" id="ARBA00021528"/>
    </source>
</evidence>
<evidence type="ECO:0000256" key="4">
    <source>
        <dbReference type="ARBA" id="ARBA00022679"/>
    </source>
</evidence>